<dbReference type="EMBL" id="CP022203">
    <property type="protein sequence ID" value="ATB46956.1"/>
    <property type="molecule type" value="Genomic_DNA"/>
</dbReference>
<evidence type="ECO:0000313" key="3">
    <source>
        <dbReference type="Proteomes" id="UP000217343"/>
    </source>
</evidence>
<dbReference type="PANTHER" id="PTHR43591">
    <property type="entry name" value="METHYLTRANSFERASE"/>
    <property type="match status" value="1"/>
</dbReference>
<dbReference type="AlphaFoldDB" id="A0A250JV10"/>
<dbReference type="Gene3D" id="2.20.25.10">
    <property type="match status" value="1"/>
</dbReference>
<dbReference type="GO" id="GO:0008168">
    <property type="term" value="F:methyltransferase activity"/>
    <property type="evidence" value="ECO:0007669"/>
    <property type="project" value="TreeGrafter"/>
</dbReference>
<reference evidence="2 3" key="1">
    <citation type="submission" date="2017-06" db="EMBL/GenBank/DDBJ databases">
        <title>Sequencing and comparative analysis of myxobacterial genomes.</title>
        <authorList>
            <person name="Rupp O."/>
            <person name="Goesmann A."/>
            <person name="Sogaard-Andersen L."/>
        </authorList>
    </citation>
    <scope>NUCLEOTIDE SEQUENCE [LARGE SCALE GENOMIC DNA]</scope>
    <source>
        <strain evidence="2 3">DSM 14697</strain>
    </source>
</reference>
<organism evidence="2 3">
    <name type="scientific">Corallococcus macrosporus DSM 14697</name>
    <dbReference type="NCBI Taxonomy" id="1189310"/>
    <lineage>
        <taxon>Bacteria</taxon>
        <taxon>Pseudomonadati</taxon>
        <taxon>Myxococcota</taxon>
        <taxon>Myxococcia</taxon>
        <taxon>Myxococcales</taxon>
        <taxon>Cystobacterineae</taxon>
        <taxon>Myxococcaceae</taxon>
        <taxon>Corallococcus</taxon>
    </lineage>
</organism>
<dbReference type="SUPFAM" id="SSF53335">
    <property type="entry name" value="S-adenosyl-L-methionine-dependent methyltransferases"/>
    <property type="match status" value="1"/>
</dbReference>
<dbReference type="KEGG" id="mmas:MYMAC_002561"/>
<dbReference type="InterPro" id="IPR041698">
    <property type="entry name" value="Methyltransf_25"/>
</dbReference>
<dbReference type="InterPro" id="IPR029063">
    <property type="entry name" value="SAM-dependent_MTases_sf"/>
</dbReference>
<dbReference type="PANTHER" id="PTHR43591:SF99">
    <property type="entry name" value="OS06G0646000 PROTEIN"/>
    <property type="match status" value="1"/>
</dbReference>
<dbReference type="SUPFAM" id="SSF158997">
    <property type="entry name" value="Trm112p-like"/>
    <property type="match status" value="1"/>
</dbReference>
<dbReference type="Proteomes" id="UP000217343">
    <property type="component" value="Chromosome"/>
</dbReference>
<proteinExistence type="predicted"/>
<protein>
    <recommendedName>
        <fullName evidence="1">Methyltransferase domain-containing protein</fullName>
    </recommendedName>
</protein>
<keyword evidence="3" id="KW-1185">Reference proteome</keyword>
<accession>A0A250JV10</accession>
<feature type="domain" description="Methyltransferase" evidence="1">
    <location>
        <begin position="111"/>
        <end position="205"/>
    </location>
</feature>
<evidence type="ECO:0000313" key="2">
    <source>
        <dbReference type="EMBL" id="ATB46956.1"/>
    </source>
</evidence>
<sequence>MRRALVQLLRCPRCRRGALQPEVDAPVLFFGPLRCQACGASHPVAEGVADLVVDPAEAGPLQRGMEQRWVARAYERYMRPVLQRALTRQPLDGDSEFVLYRSLLGQPAGPVLDVGCGTGLLARKLAREPDAPPVAALDVSRAMLEEGVAQVREAGVAVDFLRAEAPYLPFQDGVLGAVLMSDALPFVADLPRLLMEVHRVLRPGGRWVASTYAPPGAPRALLHRGVGLHARGEAELRREAAAAGFVRFERVSLPSLLVVKAEKGSAQTPR</sequence>
<dbReference type="Gene3D" id="3.40.50.150">
    <property type="entry name" value="Vaccinia Virus protein VP39"/>
    <property type="match status" value="1"/>
</dbReference>
<dbReference type="CDD" id="cd02440">
    <property type="entry name" value="AdoMet_MTases"/>
    <property type="match status" value="1"/>
</dbReference>
<dbReference type="Pfam" id="PF13649">
    <property type="entry name" value="Methyltransf_25"/>
    <property type="match status" value="1"/>
</dbReference>
<evidence type="ECO:0000259" key="1">
    <source>
        <dbReference type="Pfam" id="PF13649"/>
    </source>
</evidence>
<name>A0A250JV10_9BACT</name>
<gene>
    <name evidence="2" type="ORF">MYMAC_002561</name>
</gene>